<dbReference type="Gene3D" id="3.40.830.10">
    <property type="entry name" value="LigB-like"/>
    <property type="match status" value="1"/>
</dbReference>
<gene>
    <name evidence="2" type="ORF">PFNF135_00870</name>
</gene>
<proteinExistence type="inferred from homology"/>
<dbReference type="EMBL" id="KI926024">
    <property type="protein sequence ID" value="ETW44815.1"/>
    <property type="molecule type" value="Genomic_DNA"/>
</dbReference>
<dbReference type="HAMAP" id="MF_00055">
    <property type="entry name" value="MEMO1"/>
    <property type="match status" value="1"/>
</dbReference>
<evidence type="ECO:0000313" key="2">
    <source>
        <dbReference type="EMBL" id="ETW44815.1"/>
    </source>
</evidence>
<dbReference type="InterPro" id="IPR002737">
    <property type="entry name" value="MEMO1_fam"/>
</dbReference>
<dbReference type="NCBIfam" id="TIGR04336">
    <property type="entry name" value="AmmeMemoSam_B"/>
    <property type="match status" value="1"/>
</dbReference>
<sequence length="335" mass="38588">MSDIKSSSRYSSKKSLPYEKALSSTISQINKNRDDIIKNKVYCPIELKNVYTLLEDREVLKSKIEESFKRANAQKQNVKAAICPHAGYDYALETNSHVYASIDVENVKNIFILGPNHHIYNKGFLFPRVEKYETPFGFLQINKQIISDIIKSDTHNLYSFIDPDDDEEEHSIEMQLPLIKYIIKDKDIKIVPIYVGSIGNDLKKIDLFANPLKKYFQDQHNLFLFSSDFCHYGPRFRFTNILQKYSDTFIFKQIENMDKDAVNIISHHDLTGFVDYLNETHNTICGSNPIKIMLNLLQHYSASVSTKLMHYSQSNHAKSRSDSSVSYAGVISTVN</sequence>
<dbReference type="Pfam" id="PF01875">
    <property type="entry name" value="Memo"/>
    <property type="match status" value="1"/>
</dbReference>
<evidence type="ECO:0008006" key="4">
    <source>
        <dbReference type="Google" id="ProtNLM"/>
    </source>
</evidence>
<dbReference type="PANTHER" id="PTHR11060:SF0">
    <property type="entry name" value="PROTEIN MEMO1"/>
    <property type="match status" value="1"/>
</dbReference>
<evidence type="ECO:0000313" key="3">
    <source>
        <dbReference type="Proteomes" id="UP000019114"/>
    </source>
</evidence>
<organism evidence="2 3">
    <name type="scientific">Plasmodium falciparum NF135/5.C10</name>
    <dbReference type="NCBI Taxonomy" id="1036726"/>
    <lineage>
        <taxon>Eukaryota</taxon>
        <taxon>Sar</taxon>
        <taxon>Alveolata</taxon>
        <taxon>Apicomplexa</taxon>
        <taxon>Aconoidasida</taxon>
        <taxon>Haemosporida</taxon>
        <taxon>Plasmodiidae</taxon>
        <taxon>Plasmodium</taxon>
        <taxon>Plasmodium (Laverania)</taxon>
    </lineage>
</organism>
<reference evidence="2 3" key="1">
    <citation type="submission" date="2013-02" db="EMBL/GenBank/DDBJ databases">
        <title>The Genome Annotation of Plasmodium falciparum NF135/5.C10.</title>
        <authorList>
            <consortium name="The Broad Institute Genome Sequencing Platform"/>
            <consortium name="The Broad Institute Genome Sequencing Center for Infectious Disease"/>
            <person name="Neafsey D."/>
            <person name="Hoffman S."/>
            <person name="Volkman S."/>
            <person name="Rosenthal P."/>
            <person name="Walker B."/>
            <person name="Young S.K."/>
            <person name="Zeng Q."/>
            <person name="Gargeya S."/>
            <person name="Fitzgerald M."/>
            <person name="Haas B."/>
            <person name="Abouelleil A."/>
            <person name="Allen A.W."/>
            <person name="Alvarado L."/>
            <person name="Arachchi H.M."/>
            <person name="Berlin A.M."/>
            <person name="Chapman S.B."/>
            <person name="Gainer-Dewar J."/>
            <person name="Goldberg J."/>
            <person name="Griggs A."/>
            <person name="Gujja S."/>
            <person name="Hansen M."/>
            <person name="Howarth C."/>
            <person name="Imamovic A."/>
            <person name="Ireland A."/>
            <person name="Larimer J."/>
            <person name="McCowan C."/>
            <person name="Murphy C."/>
            <person name="Pearson M."/>
            <person name="Poon T.W."/>
            <person name="Priest M."/>
            <person name="Roberts A."/>
            <person name="Saif S."/>
            <person name="Shea T."/>
            <person name="Sisk P."/>
            <person name="Sykes S."/>
            <person name="Wortman J."/>
            <person name="Nusbaum C."/>
            <person name="Birren B."/>
        </authorList>
    </citation>
    <scope>NUCLEOTIDE SEQUENCE [LARGE SCALE GENOMIC DNA]</scope>
    <source>
        <strain evidence="2 3">NF135/5.C10</strain>
    </source>
</reference>
<evidence type="ECO:0000256" key="1">
    <source>
        <dbReference type="ARBA" id="ARBA00006315"/>
    </source>
</evidence>
<accession>W4INV7</accession>
<protein>
    <recommendedName>
        <fullName evidence="4">AmmeMemoRadiSam system protein B</fullName>
    </recommendedName>
</protein>
<comment type="similarity">
    <text evidence="1">Belongs to the MEMO1 family.</text>
</comment>
<dbReference type="OrthoDB" id="417112at2759"/>
<name>W4INV7_PLAFA</name>
<dbReference type="AlphaFoldDB" id="W4INV7"/>
<dbReference type="Proteomes" id="UP000019114">
    <property type="component" value="Unassembled WGS sequence"/>
</dbReference>
<dbReference type="CDD" id="cd07361">
    <property type="entry name" value="MEMO_like"/>
    <property type="match status" value="1"/>
</dbReference>
<reference evidence="2 3" key="2">
    <citation type="submission" date="2013-02" db="EMBL/GenBank/DDBJ databases">
        <title>The Genome Sequence of Plasmodium falciparum NF135/5.C10.</title>
        <authorList>
            <consortium name="The Broad Institute Genome Sequencing Platform"/>
            <consortium name="The Broad Institute Genome Sequencing Center for Infectious Disease"/>
            <person name="Neafsey D."/>
            <person name="Cheeseman I."/>
            <person name="Volkman S."/>
            <person name="Adams J."/>
            <person name="Walker B."/>
            <person name="Young S.K."/>
            <person name="Zeng Q."/>
            <person name="Gargeya S."/>
            <person name="Fitzgerald M."/>
            <person name="Haas B."/>
            <person name="Abouelleil A."/>
            <person name="Alvarado L."/>
            <person name="Arachchi H.M."/>
            <person name="Berlin A.M."/>
            <person name="Chapman S.B."/>
            <person name="Dewar J."/>
            <person name="Goldberg J."/>
            <person name="Griggs A."/>
            <person name="Gujja S."/>
            <person name="Hansen M."/>
            <person name="Howarth C."/>
            <person name="Imamovic A."/>
            <person name="Larimer J."/>
            <person name="McCowan C."/>
            <person name="Murphy C."/>
            <person name="Neiman D."/>
            <person name="Pearson M."/>
            <person name="Priest M."/>
            <person name="Roberts A."/>
            <person name="Saif S."/>
            <person name="Shea T."/>
            <person name="Sisk P."/>
            <person name="Sykes S."/>
            <person name="Wortman J."/>
            <person name="Nusbaum C."/>
            <person name="Birren B."/>
        </authorList>
    </citation>
    <scope>NUCLEOTIDE SEQUENCE [LARGE SCALE GENOMIC DNA]</scope>
    <source>
        <strain evidence="2 3">NF135/5.C10</strain>
    </source>
</reference>
<dbReference type="PANTHER" id="PTHR11060">
    <property type="entry name" value="PROTEIN MEMO1"/>
    <property type="match status" value="1"/>
</dbReference>